<dbReference type="InterPro" id="IPR022464">
    <property type="entry name" value="Strep_pil_isopept_link"/>
</dbReference>
<keyword evidence="1" id="KW-0134">Cell wall</keyword>
<dbReference type="NCBIfam" id="TIGR01167">
    <property type="entry name" value="LPXTG_anchor"/>
    <property type="match status" value="1"/>
</dbReference>
<evidence type="ECO:0000256" key="4">
    <source>
        <dbReference type="ARBA" id="ARBA00023088"/>
    </source>
</evidence>
<dbReference type="Gene3D" id="2.60.40.3050">
    <property type="match status" value="2"/>
</dbReference>
<dbReference type="Gene3D" id="3.40.50.410">
    <property type="entry name" value="von Willebrand factor, type A domain"/>
    <property type="match status" value="1"/>
</dbReference>
<dbReference type="InterPro" id="IPR036465">
    <property type="entry name" value="vWFA_dom_sf"/>
</dbReference>
<keyword evidence="6" id="KW-0812">Transmembrane</keyword>
<keyword evidence="6" id="KW-0472">Membrane</keyword>
<keyword evidence="6" id="KW-1133">Transmembrane helix</keyword>
<evidence type="ECO:0000259" key="7">
    <source>
        <dbReference type="Pfam" id="PF00746"/>
    </source>
</evidence>
<evidence type="ECO:0000256" key="6">
    <source>
        <dbReference type="SAM" id="Phobius"/>
    </source>
</evidence>
<dbReference type="Proteomes" id="UP000663608">
    <property type="component" value="Chromosome"/>
</dbReference>
<reference evidence="9 10" key="1">
    <citation type="submission" date="2021-02" db="EMBL/GenBank/DDBJ databases">
        <title>Complete genome sequence of Lactococcus lactis strain K_LL004.</title>
        <authorList>
            <person name="Kim H.B."/>
        </authorList>
    </citation>
    <scope>NUCLEOTIDE SEQUENCE [LARGE SCALE GENOMIC DNA]</scope>
    <source>
        <strain evidence="9 10">K_LL004</strain>
    </source>
</reference>
<dbReference type="AlphaFoldDB" id="A0AA45QS61"/>
<feature type="domain" description="Streptococcal pilin isopeptide linkage" evidence="8">
    <location>
        <begin position="647"/>
        <end position="748"/>
    </location>
</feature>
<dbReference type="Pfam" id="PF12892">
    <property type="entry name" value="FctA"/>
    <property type="match status" value="2"/>
</dbReference>
<feature type="transmembrane region" description="Helical" evidence="6">
    <location>
        <begin position="903"/>
        <end position="925"/>
    </location>
</feature>
<keyword evidence="4" id="KW-0572">Peptidoglycan-anchor</keyword>
<evidence type="ECO:0000256" key="1">
    <source>
        <dbReference type="ARBA" id="ARBA00022512"/>
    </source>
</evidence>
<feature type="transmembrane region" description="Helical" evidence="6">
    <location>
        <begin position="7"/>
        <end position="27"/>
    </location>
</feature>
<feature type="domain" description="Gram-positive cocci surface proteins LPxTG" evidence="7">
    <location>
        <begin position="889"/>
        <end position="922"/>
    </location>
</feature>
<evidence type="ECO:0000313" key="10">
    <source>
        <dbReference type="Proteomes" id="UP000663608"/>
    </source>
</evidence>
<dbReference type="SUPFAM" id="SSF53300">
    <property type="entry name" value="vWA-like"/>
    <property type="match status" value="1"/>
</dbReference>
<evidence type="ECO:0000256" key="2">
    <source>
        <dbReference type="ARBA" id="ARBA00022525"/>
    </source>
</evidence>
<proteinExistence type="predicted"/>
<sequence length="931" mass="103532">MKHLRRVLKVFALMALVLTFIVTYFAANNFPVKQVKAESPVAVQKAETPLRDKETNTANIVEKDAWWTDPAAYKANLMLKVNGSSLSGPMDVIFVLDRSGSMDMTYTDNANSEGYPLYSSPCLNQEHFYLEPLGQTKEPVEDADVTKVYNNADNTLTVYNPDVKQWEQVGTTPVHLFEQFTPDTAKYIPYHFKKEGDTFVRISHWDATAQVGNKATPGVWVHGEEDEGCYDRWMLSKKAITTVSTKLFKEHPENRVALVPFSIRDSSMVEHLNYNSARMNNFRDNLVSKNGEKGHFDTTTGTGIDAGGAITGTYNSIVGWKNNIVDNEAALEDMLPRLFTTPQTDYQYGLSMAYNLLQERSDEAKSSKGAMVVFLSDGVPQSASTMRLGWGGGGSIVSFAQADARILSMSDAITNNQPVAIEGALTGFYQRHDINPTYLTPLEGGTYEASGMGAEMITVDYMANSAILKSMTNDPQNYFEVPADNIGAGEEYLSNLLLNSTLFPGGRYSELRDKVSQYYYVPEDATLPEGVTVEGDYETKGEEQTIVWDLGDLYDYAPDDYPEINIPLVLKEEYRQVARDTYYPTNADTSEKGTDIYDVERGIDDEDTGAKLYYTDPTQQKRYDTIGTPKLAVHPTVKRSVNYQLVATKALEGRSLKANEFQFELLDASGKVIQTATNDGSGQIVFNEQNYTATGKYQYTIREKNGADQNIEYDPSTYPVVVEVKEESGQLIASATGEDKARFENKYHPQVAKLRLEATKELVGKKLSDDAFTFELLDASGKVIQTTKNKQSGAVLFEEIVYNQVGAYDYIIREQKGEDPQITYDPSNYKVHVKVEDHDGQLVAVAAYDKKPHFKNQYQPLKAAEASATKTKNATTPSKSAPTKLSSSKATSKVTLPQTGDSMTIWIILMGLGILLGVYLIYAVIKALRTK</sequence>
<dbReference type="InterPro" id="IPR038174">
    <property type="entry name" value="Strep_pil_link_sf"/>
</dbReference>
<keyword evidence="2" id="KW-0964">Secreted</keyword>
<evidence type="ECO:0000313" key="9">
    <source>
        <dbReference type="EMBL" id="QSE77684.1"/>
    </source>
</evidence>
<feature type="compositionally biased region" description="Polar residues" evidence="5">
    <location>
        <begin position="868"/>
        <end position="894"/>
    </location>
</feature>
<evidence type="ECO:0000259" key="8">
    <source>
        <dbReference type="Pfam" id="PF12892"/>
    </source>
</evidence>
<organism evidence="9 10">
    <name type="scientific">Lactococcus taiwanensis</name>
    <dbReference type="NCBI Taxonomy" id="1151742"/>
    <lineage>
        <taxon>Bacteria</taxon>
        <taxon>Bacillati</taxon>
        <taxon>Bacillota</taxon>
        <taxon>Bacilli</taxon>
        <taxon>Lactobacillales</taxon>
        <taxon>Streptococcaceae</taxon>
        <taxon>Lactococcus</taxon>
    </lineage>
</organism>
<keyword evidence="3" id="KW-0732">Signal</keyword>
<accession>A0AA45QS61</accession>
<evidence type="ECO:0000256" key="5">
    <source>
        <dbReference type="SAM" id="MobiDB-lite"/>
    </source>
</evidence>
<feature type="domain" description="Streptococcal pilin isopeptide linkage" evidence="8">
    <location>
        <begin position="757"/>
        <end position="859"/>
    </location>
</feature>
<dbReference type="NCBIfam" id="TIGR03786">
    <property type="entry name" value="strep_pil_rpt"/>
    <property type="match status" value="2"/>
</dbReference>
<name>A0AA45QS61_9LACT</name>
<protein>
    <submittedName>
        <fullName evidence="9">LPXTG cell wall anchor domain-containing protein</fullName>
    </submittedName>
</protein>
<dbReference type="Pfam" id="PF00746">
    <property type="entry name" value="Gram_pos_anchor"/>
    <property type="match status" value="1"/>
</dbReference>
<keyword evidence="10" id="KW-1185">Reference proteome</keyword>
<dbReference type="EMBL" id="CP070872">
    <property type="protein sequence ID" value="QSE77684.1"/>
    <property type="molecule type" value="Genomic_DNA"/>
</dbReference>
<feature type="region of interest" description="Disordered" evidence="5">
    <location>
        <begin position="865"/>
        <end position="894"/>
    </location>
</feature>
<evidence type="ECO:0000256" key="3">
    <source>
        <dbReference type="ARBA" id="ARBA00022729"/>
    </source>
</evidence>
<dbReference type="InterPro" id="IPR019931">
    <property type="entry name" value="LPXTG_anchor"/>
</dbReference>
<dbReference type="KEGG" id="lti:JW886_09810"/>
<gene>
    <name evidence="9" type="ORF">JW886_09810</name>
</gene>